<name>A0A0L0DCQ5_THETB</name>
<sequence length="264" mass="27677">MSSTEYDYEARCMCGAVAYGMVGEPIMSVYCHCSMCRKHTGAPFVHSAAWMAEKVTVVSGDGDACVIAYNSSDAFTRGSCAACGGAVANAVAAHGMIGFPVGIIDGAYVDNTYKSAFKPACHLFYGNRVVDIVDGLPKLKAKSPEDGVLPETATSAPAGDDEGLSLDKVLSETTVDRDEEMVASLGGTGVLKCVLDDGTTSVQTVNLGQTVQYLKLLLAEAFEKPISSLSLSYNDEPLIDPISICDCIPEAAFDGEVVINVSVQ</sequence>
<dbReference type="GO" id="GO:0016846">
    <property type="term" value="F:carbon-sulfur lyase activity"/>
    <property type="evidence" value="ECO:0007669"/>
    <property type="project" value="InterPro"/>
</dbReference>
<dbReference type="EMBL" id="GL349459">
    <property type="protein sequence ID" value="KNC50099.1"/>
    <property type="molecule type" value="Genomic_DNA"/>
</dbReference>
<keyword evidence="3" id="KW-0862">Zinc</keyword>
<dbReference type="RefSeq" id="XP_013757309.1">
    <property type="nucleotide sequence ID" value="XM_013901855.1"/>
</dbReference>
<feature type="region of interest" description="Disordered" evidence="5">
    <location>
        <begin position="142"/>
        <end position="163"/>
    </location>
</feature>
<keyword evidence="2" id="KW-0479">Metal-binding</keyword>
<comment type="similarity">
    <text evidence="1">Belongs to the Gfa family.</text>
</comment>
<evidence type="ECO:0000256" key="1">
    <source>
        <dbReference type="ARBA" id="ARBA00005495"/>
    </source>
</evidence>
<organism evidence="7 8">
    <name type="scientific">Thecamonas trahens ATCC 50062</name>
    <dbReference type="NCBI Taxonomy" id="461836"/>
    <lineage>
        <taxon>Eukaryota</taxon>
        <taxon>Apusozoa</taxon>
        <taxon>Apusomonadida</taxon>
        <taxon>Apusomonadidae</taxon>
        <taxon>Thecamonas</taxon>
    </lineage>
</organism>
<dbReference type="InterPro" id="IPR006913">
    <property type="entry name" value="CENP-V/GFA"/>
</dbReference>
<feature type="domain" description="CENP-V/GFA" evidence="6">
    <location>
        <begin position="8"/>
        <end position="114"/>
    </location>
</feature>
<dbReference type="Gene3D" id="3.90.1590.10">
    <property type="entry name" value="glutathione-dependent formaldehyde- activating enzyme (gfa)"/>
    <property type="match status" value="1"/>
</dbReference>
<dbReference type="SUPFAM" id="SSF51316">
    <property type="entry name" value="Mss4-like"/>
    <property type="match status" value="1"/>
</dbReference>
<dbReference type="GO" id="GO:0046872">
    <property type="term" value="F:metal ion binding"/>
    <property type="evidence" value="ECO:0007669"/>
    <property type="project" value="UniProtKB-KW"/>
</dbReference>
<dbReference type="AlphaFoldDB" id="A0A0L0DCQ5"/>
<dbReference type="Pfam" id="PF04828">
    <property type="entry name" value="GFA"/>
    <property type="match status" value="1"/>
</dbReference>
<evidence type="ECO:0000256" key="3">
    <source>
        <dbReference type="ARBA" id="ARBA00022833"/>
    </source>
</evidence>
<dbReference type="InterPro" id="IPR029071">
    <property type="entry name" value="Ubiquitin-like_domsf"/>
</dbReference>
<evidence type="ECO:0000313" key="8">
    <source>
        <dbReference type="Proteomes" id="UP000054408"/>
    </source>
</evidence>
<gene>
    <name evidence="7" type="ORF">AMSG_11916</name>
</gene>
<evidence type="ECO:0000313" key="7">
    <source>
        <dbReference type="EMBL" id="KNC50099.1"/>
    </source>
</evidence>
<dbReference type="SUPFAM" id="SSF54236">
    <property type="entry name" value="Ubiquitin-like"/>
    <property type="match status" value="1"/>
</dbReference>
<protein>
    <recommendedName>
        <fullName evidence="6">CENP-V/GFA domain-containing protein</fullName>
    </recommendedName>
</protein>
<reference evidence="7 8" key="1">
    <citation type="submission" date="2010-05" db="EMBL/GenBank/DDBJ databases">
        <title>The Genome Sequence of Thecamonas trahens ATCC 50062.</title>
        <authorList>
            <consortium name="The Broad Institute Genome Sequencing Platform"/>
            <person name="Russ C."/>
            <person name="Cuomo C."/>
            <person name="Shea T."/>
            <person name="Young S.K."/>
            <person name="Zeng Q."/>
            <person name="Koehrsen M."/>
            <person name="Haas B."/>
            <person name="Borodovsky M."/>
            <person name="Guigo R."/>
            <person name="Alvarado L."/>
            <person name="Berlin A."/>
            <person name="Bochicchio J."/>
            <person name="Borenstein D."/>
            <person name="Chapman S."/>
            <person name="Chen Z."/>
            <person name="Freedman E."/>
            <person name="Gellesch M."/>
            <person name="Goldberg J."/>
            <person name="Griggs A."/>
            <person name="Gujja S."/>
            <person name="Heilman E."/>
            <person name="Heiman D."/>
            <person name="Hepburn T."/>
            <person name="Howarth C."/>
            <person name="Jen D."/>
            <person name="Larson L."/>
            <person name="Mehta T."/>
            <person name="Park D."/>
            <person name="Pearson M."/>
            <person name="Roberts A."/>
            <person name="Saif S."/>
            <person name="Shenoy N."/>
            <person name="Sisk P."/>
            <person name="Stolte C."/>
            <person name="Sykes S."/>
            <person name="Thomson T."/>
            <person name="Walk T."/>
            <person name="White J."/>
            <person name="Yandava C."/>
            <person name="Burger G."/>
            <person name="Gray M.W."/>
            <person name="Holland P.W.H."/>
            <person name="King N."/>
            <person name="Lang F.B.F."/>
            <person name="Roger A.J."/>
            <person name="Ruiz-Trillo I."/>
            <person name="Lander E."/>
            <person name="Nusbaum C."/>
        </authorList>
    </citation>
    <scope>NUCLEOTIDE SEQUENCE [LARGE SCALE GENOMIC DNA]</scope>
    <source>
        <strain evidence="7 8">ATCC 50062</strain>
    </source>
</reference>
<evidence type="ECO:0000256" key="5">
    <source>
        <dbReference type="SAM" id="MobiDB-lite"/>
    </source>
</evidence>
<accession>A0A0L0DCQ5</accession>
<proteinExistence type="inferred from homology"/>
<dbReference type="OrthoDB" id="9970124at2759"/>
<dbReference type="PROSITE" id="PS51891">
    <property type="entry name" value="CENP_V_GFA"/>
    <property type="match status" value="1"/>
</dbReference>
<evidence type="ECO:0000256" key="4">
    <source>
        <dbReference type="ARBA" id="ARBA00023239"/>
    </source>
</evidence>
<evidence type="ECO:0000259" key="6">
    <source>
        <dbReference type="PROSITE" id="PS51891"/>
    </source>
</evidence>
<dbReference type="STRING" id="461836.A0A0L0DCQ5"/>
<dbReference type="Proteomes" id="UP000054408">
    <property type="component" value="Unassembled WGS sequence"/>
</dbReference>
<dbReference type="InterPro" id="IPR011057">
    <property type="entry name" value="Mss4-like_sf"/>
</dbReference>
<dbReference type="GeneID" id="25569831"/>
<keyword evidence="8" id="KW-1185">Reference proteome</keyword>
<dbReference type="eggNOG" id="ENOG502RZVZ">
    <property type="taxonomic scope" value="Eukaryota"/>
</dbReference>
<dbReference type="PANTHER" id="PTHR33337">
    <property type="entry name" value="GFA DOMAIN-CONTAINING PROTEIN"/>
    <property type="match status" value="1"/>
</dbReference>
<keyword evidence="4" id="KW-0456">Lyase</keyword>
<dbReference type="PANTHER" id="PTHR33337:SF40">
    <property type="entry name" value="CENP-V_GFA DOMAIN-CONTAINING PROTEIN-RELATED"/>
    <property type="match status" value="1"/>
</dbReference>
<evidence type="ECO:0000256" key="2">
    <source>
        <dbReference type="ARBA" id="ARBA00022723"/>
    </source>
</evidence>